<dbReference type="InterPro" id="IPR050325">
    <property type="entry name" value="Prot/Nucl_acid_deglycase"/>
</dbReference>
<feature type="domain" description="DJ-1/PfpI" evidence="1">
    <location>
        <begin position="5"/>
        <end position="168"/>
    </location>
</feature>
<dbReference type="InterPro" id="IPR029062">
    <property type="entry name" value="Class_I_gatase-like"/>
</dbReference>
<keyword evidence="3" id="KW-1185">Reference proteome</keyword>
<gene>
    <name evidence="2" type="ORF">NR989_09760</name>
</gene>
<reference evidence="2 3" key="1">
    <citation type="submission" date="2022-06" db="EMBL/GenBank/DDBJ databases">
        <title>Thiomicrohabdus sp. nov, an obligately chemolithoautotrophic, sulfur-oxidizing bacterium isolated from beach of Guanyin Mountain. Amoy.</title>
        <authorList>
            <person name="Zhu H."/>
        </authorList>
    </citation>
    <scope>NUCLEOTIDE SEQUENCE [LARGE SCALE GENOMIC DNA]</scope>
    <source>
        <strain evidence="2 3">XGS-01</strain>
    </source>
</reference>
<proteinExistence type="predicted"/>
<dbReference type="InterPro" id="IPR006287">
    <property type="entry name" value="DJ-1"/>
</dbReference>
<organism evidence="2 3">
    <name type="scientific">Thiomicrorhabdus lithotrophica</name>
    <dbReference type="NCBI Taxonomy" id="2949997"/>
    <lineage>
        <taxon>Bacteria</taxon>
        <taxon>Pseudomonadati</taxon>
        <taxon>Pseudomonadota</taxon>
        <taxon>Gammaproteobacteria</taxon>
        <taxon>Thiotrichales</taxon>
        <taxon>Piscirickettsiaceae</taxon>
        <taxon>Thiomicrorhabdus</taxon>
    </lineage>
</organism>
<dbReference type="SUPFAM" id="SSF52317">
    <property type="entry name" value="Class I glutamine amidotransferase-like"/>
    <property type="match status" value="1"/>
</dbReference>
<dbReference type="EMBL" id="CP102381">
    <property type="protein sequence ID" value="WEJ62293.1"/>
    <property type="molecule type" value="Genomic_DNA"/>
</dbReference>
<dbReference type="PANTHER" id="PTHR48094">
    <property type="entry name" value="PROTEIN/NUCLEIC ACID DEGLYCASE DJ-1-RELATED"/>
    <property type="match status" value="1"/>
</dbReference>
<dbReference type="Pfam" id="PF01965">
    <property type="entry name" value="DJ-1_PfpI"/>
    <property type="match status" value="1"/>
</dbReference>
<dbReference type="Proteomes" id="UP001222275">
    <property type="component" value="Chromosome"/>
</dbReference>
<dbReference type="RefSeq" id="WP_275594551.1">
    <property type="nucleotide sequence ID" value="NZ_CP102381.1"/>
</dbReference>
<protein>
    <submittedName>
        <fullName evidence="2">DJ-1/PfpI family protein</fullName>
    </submittedName>
</protein>
<evidence type="ECO:0000313" key="2">
    <source>
        <dbReference type="EMBL" id="WEJ62293.1"/>
    </source>
</evidence>
<dbReference type="PANTHER" id="PTHR48094:SF12">
    <property type="entry name" value="PARKINSON DISEASE PROTEIN 7 HOMOLOG"/>
    <property type="match status" value="1"/>
</dbReference>
<accession>A0ABY8CD06</accession>
<dbReference type="NCBIfam" id="TIGR01383">
    <property type="entry name" value="not_thiJ"/>
    <property type="match status" value="1"/>
</dbReference>
<dbReference type="Gene3D" id="3.40.50.880">
    <property type="match status" value="1"/>
</dbReference>
<evidence type="ECO:0000313" key="3">
    <source>
        <dbReference type="Proteomes" id="UP001222275"/>
    </source>
</evidence>
<name>A0ABY8CD06_9GAMM</name>
<evidence type="ECO:0000259" key="1">
    <source>
        <dbReference type="Pfam" id="PF01965"/>
    </source>
</evidence>
<dbReference type="InterPro" id="IPR002818">
    <property type="entry name" value="DJ-1/PfpI"/>
</dbReference>
<dbReference type="CDD" id="cd03135">
    <property type="entry name" value="GATase1_DJ-1"/>
    <property type="match status" value="1"/>
</dbReference>
<sequence length="186" mass="19516">MSSPKVLVPLAQGSEELEAVTIIDILIRGGVKVVTASLDENRVITASRGVQLVAQTQLASLIDDAFDMIVLPGGLPGADYLQKDLRVIAMLQKTVSEGGVVAAICAAPQVLVSAGLLNGKQATSYPGVIDVKPAIGMQYLEQGVVEDGQVITSKGPGTAMDFALTLLERLQGKVKRTEVEQALHRA</sequence>